<dbReference type="InterPro" id="IPR000504">
    <property type="entry name" value="RRM_dom"/>
</dbReference>
<evidence type="ECO:0000313" key="5">
    <source>
        <dbReference type="Proteomes" id="UP000664859"/>
    </source>
</evidence>
<protein>
    <recommendedName>
        <fullName evidence="3">RRM domain-containing protein</fullName>
    </recommendedName>
</protein>
<dbReference type="GO" id="GO:0003723">
    <property type="term" value="F:RNA binding"/>
    <property type="evidence" value="ECO:0007669"/>
    <property type="project" value="UniProtKB-UniRule"/>
</dbReference>
<keyword evidence="1" id="KW-0694">RNA-binding</keyword>
<organism evidence="4 5">
    <name type="scientific">Tribonema minus</name>
    <dbReference type="NCBI Taxonomy" id="303371"/>
    <lineage>
        <taxon>Eukaryota</taxon>
        <taxon>Sar</taxon>
        <taxon>Stramenopiles</taxon>
        <taxon>Ochrophyta</taxon>
        <taxon>PX clade</taxon>
        <taxon>Xanthophyceae</taxon>
        <taxon>Tribonematales</taxon>
        <taxon>Tribonemataceae</taxon>
        <taxon>Tribonema</taxon>
    </lineage>
</organism>
<comment type="caution">
    <text evidence="4">The sequence shown here is derived from an EMBL/GenBank/DDBJ whole genome shotgun (WGS) entry which is preliminary data.</text>
</comment>
<keyword evidence="5" id="KW-1185">Reference proteome</keyword>
<dbReference type="SUPFAM" id="SSF54928">
    <property type="entry name" value="RNA-binding domain, RBD"/>
    <property type="match status" value="1"/>
</dbReference>
<dbReference type="InterPro" id="IPR012677">
    <property type="entry name" value="Nucleotide-bd_a/b_plait_sf"/>
</dbReference>
<evidence type="ECO:0000256" key="2">
    <source>
        <dbReference type="SAM" id="MobiDB-lite"/>
    </source>
</evidence>
<name>A0A835YI48_9STRA</name>
<feature type="region of interest" description="Disordered" evidence="2">
    <location>
        <begin position="627"/>
        <end position="697"/>
    </location>
</feature>
<gene>
    <name evidence="4" type="ORF">JKP88DRAFT_284100</name>
</gene>
<evidence type="ECO:0000313" key="4">
    <source>
        <dbReference type="EMBL" id="KAG5174951.1"/>
    </source>
</evidence>
<dbReference type="Gene3D" id="3.30.70.330">
    <property type="match status" value="1"/>
</dbReference>
<dbReference type="PROSITE" id="PS50102">
    <property type="entry name" value="RRM"/>
    <property type="match status" value="1"/>
</dbReference>
<reference evidence="4" key="1">
    <citation type="submission" date="2021-02" db="EMBL/GenBank/DDBJ databases">
        <title>First Annotated Genome of the Yellow-green Alga Tribonema minus.</title>
        <authorList>
            <person name="Mahan K.M."/>
        </authorList>
    </citation>
    <scope>NUCLEOTIDE SEQUENCE</scope>
    <source>
        <strain evidence="4">UTEX B ZZ1240</strain>
    </source>
</reference>
<sequence length="697" mass="77040">MARKRRGRRRGRWSQHPDWHVYYRQANEEDAKQAEMEREIEEQDAQHQADLAERGSQLECRVAFVGNLPYSATAAQLQLFLEQRLQASTIPRMSGEALVVHVDLKMSKGFAFVGFASTECKEYLKLAAARIPGLLFLGRRMRMTALLQLRYSLDGLIDDFFDSETETKYKAQLRFSDIMSRRGVELKKGPDDSMALVLTLRRPPHLYQMKPPNALQKMGLEPYDERDDRTWTRTSEQHGAQLAHAARLCRTREVYLNTMDKLDPVFAAPVLAESPFGACAPAALQARKRAEHSQTLSARAARLPFALQYALCCAVLAYKMDVLAVGTALSAALEEAPEADAVLALLDMANHARQRFQDPLAFVAAALARTYAAPPSATNDSDSDSDGDSAAAAAAAALNLDPDDPLFGVDRPQSLIMVPRAFVTPLRVIVLPPEQEGLNRVLRHYREFGHRFLRVAFSIIEGPDRVLRHYRAFGHRFLWVVFSIIEGPNRVLRHYRAFGHRFLRVAFRLLVGQAFECTLNETGSLFRVSERLSSYLELVQEPITAAAAVELETGVEEVNAFLSAAASEGPLKGERSDVMDAPSTTVVNGTCVTLHVWYDSESFMSPPASEALTLKGGGLQQKPIDQASASWSNGNSGGSRSSSSSRFSGTVPNSSRSGNRLSRGGASSNTGDRANSGNGSRTYRSSSGQLRQCCHRR</sequence>
<dbReference type="InterPro" id="IPR035979">
    <property type="entry name" value="RBD_domain_sf"/>
</dbReference>
<accession>A0A835YI48</accession>
<dbReference type="OrthoDB" id="6513042at2759"/>
<evidence type="ECO:0000259" key="3">
    <source>
        <dbReference type="PROSITE" id="PS50102"/>
    </source>
</evidence>
<feature type="compositionally biased region" description="Polar residues" evidence="2">
    <location>
        <begin position="670"/>
        <end position="690"/>
    </location>
</feature>
<proteinExistence type="predicted"/>
<feature type="domain" description="RRM" evidence="3">
    <location>
        <begin position="61"/>
        <end position="148"/>
    </location>
</feature>
<dbReference type="EMBL" id="JAFCMP010000557">
    <property type="protein sequence ID" value="KAG5174951.1"/>
    <property type="molecule type" value="Genomic_DNA"/>
</dbReference>
<evidence type="ECO:0000256" key="1">
    <source>
        <dbReference type="PROSITE-ProRule" id="PRU00176"/>
    </source>
</evidence>
<feature type="compositionally biased region" description="Low complexity" evidence="2">
    <location>
        <begin position="627"/>
        <end position="669"/>
    </location>
</feature>
<dbReference type="Proteomes" id="UP000664859">
    <property type="component" value="Unassembled WGS sequence"/>
</dbReference>
<dbReference type="AlphaFoldDB" id="A0A835YI48"/>